<evidence type="ECO:0000313" key="2">
    <source>
        <dbReference type="Proteomes" id="UP001243375"/>
    </source>
</evidence>
<keyword evidence="2" id="KW-1185">Reference proteome</keyword>
<protein>
    <submittedName>
        <fullName evidence="1">Uncharacterized protein</fullName>
    </submittedName>
</protein>
<sequence length="234" mass="27307">MVSITVSRDFHSAQDFGYPADIHNTSSVCLDVDTSLPTSCKSDYDVSAGSRFANHTFRRSPEYSRGSTKNQSITMDNDSKDVARMWKVNRTLKEMVKDRGYLVAEDEINLPFTEFRINYGGSGAVDRSAMAWYTSRREDQQDTIYIFFSDEENVSKKTVRKFIQDMEDKRFRRGIFVYRRKMTPAAKKVIQEMQSEYTMEDYAEADLIVNITKHFLVPRHEIMTPEEKHQLLER</sequence>
<reference evidence="1" key="1">
    <citation type="submission" date="2023-04" db="EMBL/GenBank/DDBJ databases">
        <title>Draft Genome sequencing of Naganishia species isolated from polar environments using Oxford Nanopore Technology.</title>
        <authorList>
            <person name="Leo P."/>
            <person name="Venkateswaran K."/>
        </authorList>
    </citation>
    <scope>NUCLEOTIDE SEQUENCE</scope>
    <source>
        <strain evidence="1">MNA-CCFEE 5425</strain>
    </source>
</reference>
<name>A0ACC2XPJ8_9TREE</name>
<dbReference type="EMBL" id="JASBWU010000001">
    <property type="protein sequence ID" value="KAJ9125294.1"/>
    <property type="molecule type" value="Genomic_DNA"/>
</dbReference>
<gene>
    <name evidence="1" type="ORF">QFC22_000250</name>
</gene>
<comment type="caution">
    <text evidence="1">The sequence shown here is derived from an EMBL/GenBank/DDBJ whole genome shotgun (WGS) entry which is preliminary data.</text>
</comment>
<evidence type="ECO:0000313" key="1">
    <source>
        <dbReference type="EMBL" id="KAJ9125294.1"/>
    </source>
</evidence>
<accession>A0ACC2XPJ8</accession>
<organism evidence="1 2">
    <name type="scientific">Naganishia vaughanmartiniae</name>
    <dbReference type="NCBI Taxonomy" id="1424756"/>
    <lineage>
        <taxon>Eukaryota</taxon>
        <taxon>Fungi</taxon>
        <taxon>Dikarya</taxon>
        <taxon>Basidiomycota</taxon>
        <taxon>Agaricomycotina</taxon>
        <taxon>Tremellomycetes</taxon>
        <taxon>Filobasidiales</taxon>
        <taxon>Filobasidiaceae</taxon>
        <taxon>Naganishia</taxon>
    </lineage>
</organism>
<dbReference type="Proteomes" id="UP001243375">
    <property type="component" value="Unassembled WGS sequence"/>
</dbReference>
<proteinExistence type="predicted"/>